<sequence>MIQFRNVHVTYRHGNQESLTEFNLEVKQGEFVLLTGKSGCGKTTVTRLINSLIPNFFDVELRGEVFVGGLDIKTASMREISRRVGSVFQDPRSQFFTLHVKSELAFPSENYGIERFVMQAQIKKTVQNLNLNALLTRSVFTLSSGEKQKVAVASVYALGPTIYVLDEPSANLDSNGTSQLHDILKTLKAGGHTVVVAEHRLCYLKDLVDRVVFLEDGQGKGEYSGRDFFTKPDRWFQDRGLRYFDETALLMPVNTPHRKTEAKTPFLQAVDVSFSYQRGKPILNNISLSAYRGEIIGIMGKNGIGKSTLLRVLMGLEQQSKGEILIAGKPAGKAARIRNSFYVMQDVDYQLFAPSVWEELLLGCKASPSLAAQAEQYLQFFQLEGYKDTHPASLSGGQKQRLAIALACMRNTQLLFLDEPTSGLDGENMAKVSRIIRKLAQEGRCIFVISHDYEFAVNTFDKILWLEEDCKLSSLTFSENIRQESGRKEVFSHSGN</sequence>
<evidence type="ECO:0000256" key="1">
    <source>
        <dbReference type="ARBA" id="ARBA00004202"/>
    </source>
</evidence>
<dbReference type="CDD" id="cd03225">
    <property type="entry name" value="ABC_cobalt_CbiO_domain1"/>
    <property type="match status" value="1"/>
</dbReference>
<dbReference type="PROSITE" id="PS50893">
    <property type="entry name" value="ABC_TRANSPORTER_2"/>
    <property type="match status" value="2"/>
</dbReference>
<comment type="similarity">
    <text evidence="2">Belongs to the ABC transporter superfamily.</text>
</comment>
<dbReference type="GO" id="GO:0043190">
    <property type="term" value="C:ATP-binding cassette (ABC) transporter complex"/>
    <property type="evidence" value="ECO:0007669"/>
    <property type="project" value="TreeGrafter"/>
</dbReference>
<keyword evidence="9" id="KW-0472">Membrane</keyword>
<comment type="subcellular location">
    <subcellularLocation>
        <location evidence="1">Cell membrane</location>
        <topology evidence="1">Peripheral membrane protein</topology>
    </subcellularLocation>
</comment>
<keyword evidence="5" id="KW-0677">Repeat</keyword>
<evidence type="ECO:0000313" key="12">
    <source>
        <dbReference type="EMBL" id="CQR73889.1"/>
    </source>
</evidence>
<keyword evidence="8" id="KW-1278">Translocase</keyword>
<dbReference type="PROSITE" id="PS00211">
    <property type="entry name" value="ABC_TRANSPORTER_1"/>
    <property type="match status" value="1"/>
</dbReference>
<dbReference type="InterPro" id="IPR017871">
    <property type="entry name" value="ABC_transporter-like_CS"/>
</dbReference>
<dbReference type="SUPFAM" id="SSF52540">
    <property type="entry name" value="P-loop containing nucleoside triphosphate hydrolases"/>
    <property type="match status" value="2"/>
</dbReference>
<keyword evidence="4" id="KW-1003">Cell membrane</keyword>
<dbReference type="Pfam" id="PF00005">
    <property type="entry name" value="ABC_tran"/>
    <property type="match status" value="2"/>
</dbReference>
<dbReference type="InterPro" id="IPR027417">
    <property type="entry name" value="P-loop_NTPase"/>
</dbReference>
<evidence type="ECO:0000259" key="11">
    <source>
        <dbReference type="PROSITE" id="PS50893"/>
    </source>
</evidence>
<dbReference type="PANTHER" id="PTHR43553">
    <property type="entry name" value="HEAVY METAL TRANSPORTER"/>
    <property type="match status" value="1"/>
</dbReference>
<dbReference type="AlphaFoldDB" id="A0A0U1L3I3"/>
<evidence type="ECO:0000256" key="4">
    <source>
        <dbReference type="ARBA" id="ARBA00022475"/>
    </source>
</evidence>
<accession>A0A0U1L3I3</accession>
<evidence type="ECO:0000256" key="5">
    <source>
        <dbReference type="ARBA" id="ARBA00022737"/>
    </source>
</evidence>
<feature type="domain" description="ABC transporter" evidence="11">
    <location>
        <begin position="267"/>
        <end position="493"/>
    </location>
</feature>
<evidence type="ECO:0000256" key="8">
    <source>
        <dbReference type="ARBA" id="ARBA00022967"/>
    </source>
</evidence>
<organism evidence="12 13">
    <name type="scientific">Sporomusa ovata</name>
    <dbReference type="NCBI Taxonomy" id="2378"/>
    <lineage>
        <taxon>Bacteria</taxon>
        <taxon>Bacillati</taxon>
        <taxon>Bacillota</taxon>
        <taxon>Negativicutes</taxon>
        <taxon>Selenomonadales</taxon>
        <taxon>Sporomusaceae</taxon>
        <taxon>Sporomusa</taxon>
    </lineage>
</organism>
<evidence type="ECO:0000256" key="10">
    <source>
        <dbReference type="ARBA" id="ARBA00025157"/>
    </source>
</evidence>
<keyword evidence="13" id="KW-1185">Reference proteome</keyword>
<keyword evidence="3" id="KW-0813">Transport</keyword>
<proteinExistence type="inferred from homology"/>
<dbReference type="InterPro" id="IPR003439">
    <property type="entry name" value="ABC_transporter-like_ATP-bd"/>
</dbReference>
<comment type="function">
    <text evidence="10">Probably part of an ABC transporter complex. Responsible for energy coupling to the transport system.</text>
</comment>
<keyword evidence="6" id="KW-0547">Nucleotide-binding</keyword>
<dbReference type="SMART" id="SM00382">
    <property type="entry name" value="AAA"/>
    <property type="match status" value="2"/>
</dbReference>
<dbReference type="PANTHER" id="PTHR43553:SF23">
    <property type="entry name" value="ABC TRANSPORTER ATP-BINDING COMPONENT"/>
    <property type="match status" value="1"/>
</dbReference>
<evidence type="ECO:0000256" key="6">
    <source>
        <dbReference type="ARBA" id="ARBA00022741"/>
    </source>
</evidence>
<feature type="domain" description="ABC transporter" evidence="11">
    <location>
        <begin position="2"/>
        <end position="241"/>
    </location>
</feature>
<protein>
    <submittedName>
        <fullName evidence="12">Duplicated ATPase component BL0693 of energizing module of predicted ECF transporter</fullName>
    </submittedName>
</protein>
<dbReference type="GO" id="GO:0005524">
    <property type="term" value="F:ATP binding"/>
    <property type="evidence" value="ECO:0007669"/>
    <property type="project" value="UniProtKB-KW"/>
</dbReference>
<dbReference type="GO" id="GO:0016887">
    <property type="term" value="F:ATP hydrolysis activity"/>
    <property type="evidence" value="ECO:0007669"/>
    <property type="project" value="InterPro"/>
</dbReference>
<dbReference type="Proteomes" id="UP000049855">
    <property type="component" value="Unassembled WGS sequence"/>
</dbReference>
<dbReference type="EMBL" id="CTRP01000014">
    <property type="protein sequence ID" value="CQR73889.1"/>
    <property type="molecule type" value="Genomic_DNA"/>
</dbReference>
<evidence type="ECO:0000313" key="13">
    <source>
        <dbReference type="Proteomes" id="UP000049855"/>
    </source>
</evidence>
<dbReference type="CDD" id="cd03226">
    <property type="entry name" value="ABC_cobalt_CbiO_domain2"/>
    <property type="match status" value="1"/>
</dbReference>
<dbReference type="InterPro" id="IPR003593">
    <property type="entry name" value="AAA+_ATPase"/>
</dbReference>
<dbReference type="RefSeq" id="WP_021171143.1">
    <property type="nucleotide sequence ID" value="NZ_CTRP01000014.1"/>
</dbReference>
<dbReference type="InterPro" id="IPR050095">
    <property type="entry name" value="ECF_ABC_transporter_ATP-bd"/>
</dbReference>
<dbReference type="GO" id="GO:0042626">
    <property type="term" value="F:ATPase-coupled transmembrane transporter activity"/>
    <property type="evidence" value="ECO:0007669"/>
    <property type="project" value="TreeGrafter"/>
</dbReference>
<dbReference type="Gene3D" id="3.40.50.300">
    <property type="entry name" value="P-loop containing nucleotide triphosphate hydrolases"/>
    <property type="match status" value="2"/>
</dbReference>
<evidence type="ECO:0000256" key="3">
    <source>
        <dbReference type="ARBA" id="ARBA00022448"/>
    </source>
</evidence>
<evidence type="ECO:0000256" key="9">
    <source>
        <dbReference type="ARBA" id="ARBA00023136"/>
    </source>
</evidence>
<dbReference type="InterPro" id="IPR015856">
    <property type="entry name" value="ABC_transpr_CbiO/EcfA_su"/>
</dbReference>
<name>A0A0U1L3I3_9FIRM</name>
<gene>
    <name evidence="12" type="ORF">SpAn4DRAFT_0351</name>
</gene>
<evidence type="ECO:0000256" key="2">
    <source>
        <dbReference type="ARBA" id="ARBA00005417"/>
    </source>
</evidence>
<reference evidence="13" key="1">
    <citation type="submission" date="2015-03" db="EMBL/GenBank/DDBJ databases">
        <authorList>
            <person name="Nijsse Bart"/>
        </authorList>
    </citation>
    <scope>NUCLEOTIDE SEQUENCE [LARGE SCALE GENOMIC DNA]</scope>
</reference>
<evidence type="ECO:0000256" key="7">
    <source>
        <dbReference type="ARBA" id="ARBA00022840"/>
    </source>
</evidence>
<keyword evidence="7" id="KW-0067">ATP-binding</keyword>